<gene>
    <name evidence="1" type="ordered locus">Metfor_2378</name>
</gene>
<dbReference type="GeneID" id="43503281"/>
<dbReference type="InParanoid" id="L0HH82"/>
<reference evidence="2" key="1">
    <citation type="submission" date="2011-12" db="EMBL/GenBank/DDBJ databases">
        <title>Complete sequence of Methanoregula formicicum SMSP.</title>
        <authorList>
            <person name="Lucas S."/>
            <person name="Han J."/>
            <person name="Lapidus A."/>
            <person name="Cheng J.-F."/>
            <person name="Goodwin L."/>
            <person name="Pitluck S."/>
            <person name="Peters L."/>
            <person name="Ovchinnikova G."/>
            <person name="Teshima H."/>
            <person name="Detter J.C."/>
            <person name="Han C."/>
            <person name="Tapia R."/>
            <person name="Land M."/>
            <person name="Hauser L."/>
            <person name="Kyrpides N."/>
            <person name="Ivanova N."/>
            <person name="Pagani I."/>
            <person name="Imachi H."/>
            <person name="Tamaki H."/>
            <person name="Sekiguchi Y."/>
            <person name="Kamagata Y."/>
            <person name="Cadillo-Quiroz H."/>
            <person name="Zinder S."/>
            <person name="Liu W.-T."/>
            <person name="Woyke T."/>
        </authorList>
    </citation>
    <scope>NUCLEOTIDE SEQUENCE [LARGE SCALE GENOMIC DNA]</scope>
    <source>
        <strain evidence="2">DSM 22288 / NBRC 105244 / SMSP</strain>
    </source>
</reference>
<accession>L0HH82</accession>
<evidence type="ECO:0000313" key="1">
    <source>
        <dbReference type="EMBL" id="AGB03380.1"/>
    </source>
</evidence>
<dbReference type="RefSeq" id="WP_015286342.1">
    <property type="nucleotide sequence ID" value="NC_019943.1"/>
</dbReference>
<dbReference type="STRING" id="593750.Metfor_2378"/>
<proteinExistence type="predicted"/>
<dbReference type="EMBL" id="CP003167">
    <property type="protein sequence ID" value="AGB03380.1"/>
    <property type="molecule type" value="Genomic_DNA"/>
</dbReference>
<dbReference type="Proteomes" id="UP000010824">
    <property type="component" value="Chromosome"/>
</dbReference>
<name>L0HH82_METFS</name>
<dbReference type="AlphaFoldDB" id="L0HH82"/>
<reference evidence="1 2" key="2">
    <citation type="journal article" date="2014" name="Genome Announc.">
        <title>Complete Genome Sequence of Methanoregula formicica SMSPT, a Mesophilic Hydrogenotrophic Methanogen Isolated from a Methanogenic Upflow Anaerobic Sludge Blanket Reactor.</title>
        <authorList>
            <person name="Yamamoto K."/>
            <person name="Tamaki H."/>
            <person name="Cadillo-Quiroz H."/>
            <person name="Imachi H."/>
            <person name="Kyrpides N."/>
            <person name="Woyke T."/>
            <person name="Goodwin L."/>
            <person name="Zinder S.H."/>
            <person name="Kamagata Y."/>
            <person name="Liu W.T."/>
        </authorList>
    </citation>
    <scope>NUCLEOTIDE SEQUENCE [LARGE SCALE GENOMIC DNA]</scope>
    <source>
        <strain evidence="2">DSM 22288 / NBRC 105244 / SMSP</strain>
    </source>
</reference>
<evidence type="ECO:0000313" key="2">
    <source>
        <dbReference type="Proteomes" id="UP000010824"/>
    </source>
</evidence>
<keyword evidence="2" id="KW-1185">Reference proteome</keyword>
<dbReference type="HOGENOM" id="CLU_3020980_0_0_2"/>
<dbReference type="KEGG" id="mfo:Metfor_2378"/>
<protein>
    <submittedName>
        <fullName evidence="1">Uncharacterized protein</fullName>
    </submittedName>
</protein>
<sequence length="55" mass="6728">MEQGLERIKKLIKSNCKNDDEMFRFFDDFIEKELYVGYFSDDLKKLIEKYAPKTR</sequence>
<organism evidence="1 2">
    <name type="scientific">Methanoregula formicica (strain DSM 22288 / NBRC 105244 / SMSP)</name>
    <dbReference type="NCBI Taxonomy" id="593750"/>
    <lineage>
        <taxon>Archaea</taxon>
        <taxon>Methanobacteriati</taxon>
        <taxon>Methanobacteriota</taxon>
        <taxon>Stenosarchaea group</taxon>
        <taxon>Methanomicrobia</taxon>
        <taxon>Methanomicrobiales</taxon>
        <taxon>Methanoregulaceae</taxon>
        <taxon>Methanoregula</taxon>
    </lineage>
</organism>